<keyword evidence="1" id="KW-1133">Transmembrane helix</keyword>
<name>I0I826_CALAS</name>
<sequence>MAFQNNFQPVNDGRRTQVGYLLMAAAAALAIFWGTSPWPDTPDGLFHLHRVRALVEALQAGVMLPRWLPDFAFGYGYPVFHYYAPAFYYLPALLCLAGMDLLTATRLALALWFGASALTMTALLRCWSRPTIAAAGAVLYLAFPYRLYDLFVRGALPEFAAFFWLPLIAFLTYRLGQVASAEGTTDTPWAMLRHIVSSRWLTFAALAWAGLILTHNLTALMAIWTAIGSTLLLLLLSRSLALPPSRSHALLLPSSPPLPSPLGGHLALSILLPLGIGLGLSAFHLVPSLLEAGWVGLGAAPAGNGFHSHFADWTSLASDELFYHYPKAAEPTVPLPGYLFAFLAVALLAVFFWRTMPLRPYLVVTTAFVALTIWLMTSASAAFWSLLAPVLGKLQFPWRWQTILALSFVCMTATLLEAAARRLPRGRASYFAAAMGTLLAMYAVLYAVGGLSSAPAPFSAEDLTREQMWQFDAEHGQVGATWTGEFLPRWVEEERWAIGRPPTTPTHSEAAVSFVAVPEEQGYLQGAWRVHTEAPLTLRFHRFYFPAWQVLVNGVAAPAYPDGALGVLTVNLDAGEQSVEVRFAPTPALWLGLLLSLAALGALALSPALLLSRSPALLLSRSPALSLSRPLALRLTLVALASLILVAVNLNLTARMDRPSSVGADYGSVRLEAAMMGAMQPGRPLDVRLFWSIQQPEQPLTTFIHVVNAEGQIAAQKDEPLAGAFTPFERWRSGQLLDFTHQVPLPDDLEPGVYIIYVGLYPSGQPDAPLRPFHRAETRLELGRLEVRP</sequence>
<organism evidence="2 3">
    <name type="scientific">Caldilinea aerophila (strain DSM 14535 / JCM 11387 / NBRC 104270 / STL-6-O1)</name>
    <dbReference type="NCBI Taxonomy" id="926550"/>
    <lineage>
        <taxon>Bacteria</taxon>
        <taxon>Bacillati</taxon>
        <taxon>Chloroflexota</taxon>
        <taxon>Caldilineae</taxon>
        <taxon>Caldilineales</taxon>
        <taxon>Caldilineaceae</taxon>
        <taxon>Caldilinea</taxon>
    </lineage>
</organism>
<dbReference type="KEGG" id="cap:CLDAP_33740"/>
<gene>
    <name evidence="2" type="ordered locus">CLDAP_33740</name>
</gene>
<feature type="transmembrane region" description="Helical" evidence="1">
    <location>
        <begin position="88"/>
        <end position="114"/>
    </location>
</feature>
<feature type="transmembrane region" description="Helical" evidence="1">
    <location>
        <begin position="428"/>
        <end position="448"/>
    </location>
</feature>
<dbReference type="eggNOG" id="COG5617">
    <property type="taxonomic scope" value="Bacteria"/>
</dbReference>
<feature type="transmembrane region" description="Helical" evidence="1">
    <location>
        <begin position="196"/>
        <end position="213"/>
    </location>
</feature>
<keyword evidence="3" id="KW-1185">Reference proteome</keyword>
<feature type="transmembrane region" description="Helical" evidence="1">
    <location>
        <begin position="335"/>
        <end position="353"/>
    </location>
</feature>
<feature type="transmembrane region" description="Helical" evidence="1">
    <location>
        <begin position="126"/>
        <end position="143"/>
    </location>
</feature>
<reference evidence="2 3" key="1">
    <citation type="submission" date="2012-02" db="EMBL/GenBank/DDBJ databases">
        <title>Complete genome sequence of Caldilinea aerophila DSM 14535 (= NBRC 102666).</title>
        <authorList>
            <person name="Oguchi A."/>
            <person name="Hosoyama A."/>
            <person name="Sekine M."/>
            <person name="Fukai R."/>
            <person name="Kato Y."/>
            <person name="Nakamura S."/>
            <person name="Hanada S."/>
            <person name="Yamazaki S."/>
            <person name="Fujita N."/>
        </authorList>
    </citation>
    <scope>NUCLEOTIDE SEQUENCE [LARGE SCALE GENOMIC DNA]</scope>
    <source>
        <strain evidence="3">DSM 14535 / JCM 11387 / NBRC 104270 / STL-6-O1</strain>
    </source>
</reference>
<dbReference type="Proteomes" id="UP000007880">
    <property type="component" value="Chromosome"/>
</dbReference>
<feature type="transmembrane region" description="Helical" evidence="1">
    <location>
        <begin position="398"/>
        <end position="416"/>
    </location>
</feature>
<evidence type="ECO:0000256" key="1">
    <source>
        <dbReference type="SAM" id="Phobius"/>
    </source>
</evidence>
<dbReference type="RefSeq" id="WP_014434640.1">
    <property type="nucleotide sequence ID" value="NC_017079.1"/>
</dbReference>
<feature type="transmembrane region" description="Helical" evidence="1">
    <location>
        <begin position="219"/>
        <end position="241"/>
    </location>
</feature>
<dbReference type="EMBL" id="AP012337">
    <property type="protein sequence ID" value="BAM01414.1"/>
    <property type="molecule type" value="Genomic_DNA"/>
</dbReference>
<dbReference type="STRING" id="926550.CLDAP_33740"/>
<evidence type="ECO:0000313" key="3">
    <source>
        <dbReference type="Proteomes" id="UP000007880"/>
    </source>
</evidence>
<dbReference type="OrthoDB" id="9784157at2"/>
<keyword evidence="1" id="KW-0812">Transmembrane</keyword>
<feature type="transmembrane region" description="Helical" evidence="1">
    <location>
        <begin position="360"/>
        <end position="386"/>
    </location>
</feature>
<protein>
    <recommendedName>
        <fullName evidence="4">Membrane protein 6-pyruvoyl-tetrahydropterin synthase-related domain-containing protein</fullName>
    </recommendedName>
</protein>
<evidence type="ECO:0008006" key="4">
    <source>
        <dbReference type="Google" id="ProtNLM"/>
    </source>
</evidence>
<feature type="transmembrane region" description="Helical" evidence="1">
    <location>
        <begin position="588"/>
        <end position="611"/>
    </location>
</feature>
<accession>I0I826</accession>
<dbReference type="AlphaFoldDB" id="I0I826"/>
<keyword evidence="1" id="KW-0472">Membrane</keyword>
<feature type="transmembrane region" description="Helical" evidence="1">
    <location>
        <begin position="262"/>
        <end position="286"/>
    </location>
</feature>
<feature type="transmembrane region" description="Helical" evidence="1">
    <location>
        <begin position="155"/>
        <end position="175"/>
    </location>
</feature>
<evidence type="ECO:0000313" key="2">
    <source>
        <dbReference type="EMBL" id="BAM01414.1"/>
    </source>
</evidence>
<dbReference type="HOGENOM" id="CLU_355515_0_0_0"/>
<feature type="transmembrane region" description="Helical" evidence="1">
    <location>
        <begin position="631"/>
        <end position="652"/>
    </location>
</feature>
<proteinExistence type="predicted"/>
<feature type="transmembrane region" description="Helical" evidence="1">
    <location>
        <begin position="20"/>
        <end position="39"/>
    </location>
</feature>